<dbReference type="EMBL" id="WJQU01000003">
    <property type="protein sequence ID" value="KAJ6637541.1"/>
    <property type="molecule type" value="Genomic_DNA"/>
</dbReference>
<name>A0A9Q0MT71_9DIPT</name>
<proteinExistence type="inferred from homology"/>
<keyword evidence="6" id="KW-0206">Cytoskeleton</keyword>
<dbReference type="Proteomes" id="UP001151699">
    <property type="component" value="Chromosome X"/>
</dbReference>
<dbReference type="PANTHER" id="PTHR12442">
    <property type="entry name" value="DYNEIN INTERMEDIATE CHAIN"/>
    <property type="match status" value="1"/>
</dbReference>
<feature type="region of interest" description="Disordered" evidence="9">
    <location>
        <begin position="74"/>
        <end position="103"/>
    </location>
</feature>
<evidence type="ECO:0000313" key="10">
    <source>
        <dbReference type="EMBL" id="KAJ6637541.1"/>
    </source>
</evidence>
<evidence type="ECO:0000256" key="1">
    <source>
        <dbReference type="ARBA" id="ARBA00004245"/>
    </source>
</evidence>
<sequence length="731" mass="81464">MDRKAELEKKKLKLAALREEKERRRREKEAKDVEDATGRVSIGGDKENRRDLDEMLHSLGVAPVSEVLSSLSSVNTVGSDTSTNATPDGSLQPMSLTGQTGGRKKAVSLSVTTVQATNIPPKETVLYTKQTQTSSTGGVERDALATDYYVLSIALHAKRGKVFFSVRRLVKEFAFQINIRIFTQFGNVEVTTVLNLLKNFSLFLFQDEYNLNPGLEWEDEFTVLTYGDAQGDDEENSLPHLDHGFHSKLPPGILPHGLPTVKEVAPAITPQEKKDKEDEKKEIRELSEEQKEMIILSEDFQRFVIKAGRIVERALTESVDIYTDYIGGGDADDNTDERSHAKLSLNRSFYCDRWSKNRCVTSMDWSTHFPELLLASYHNNDESPNEPDGVVMVWNTKFKKTTPEDVFHCQSAVMSACYAKFHPNLILGGTYSGQIVLWDNRVQKRTPIHRSPLNSTAHTHPVYCLAMVGSQNAHNVISVSSDGKLCSWSLDMLSSPQDILELQFKQSKSIAVTSMAFPNNEINNFILGSEDGCVYSGCRHGARSGIGESYERHLGPVTGVSTHYNQSSPDFGHLFLTSSIDWTIKLWSLKENKPLYSFEDNSDYVMDVAWSPIHPALFAGVDGNGRLDLWNLNQDTEVPVASVVVDGSPALNRVSWTPSGLHVTIGDDAGHVYVYDVAEHLANPRVDEWSKFASTLNELKMNQSDEFENVEKKVPVPQPSSLTSVISSPLI</sequence>
<evidence type="ECO:0000256" key="5">
    <source>
        <dbReference type="ARBA" id="ARBA00022737"/>
    </source>
</evidence>
<dbReference type="SUPFAM" id="SSF50978">
    <property type="entry name" value="WD40 repeat-like"/>
    <property type="match status" value="1"/>
</dbReference>
<feature type="compositionally biased region" description="Basic and acidic residues" evidence="9">
    <location>
        <begin position="19"/>
        <end position="37"/>
    </location>
</feature>
<dbReference type="AlphaFoldDB" id="A0A9Q0MT71"/>
<dbReference type="GO" id="GO:0010970">
    <property type="term" value="P:transport along microtubule"/>
    <property type="evidence" value="ECO:0007669"/>
    <property type="project" value="TreeGrafter"/>
</dbReference>
<dbReference type="GO" id="GO:0005868">
    <property type="term" value="C:cytoplasmic dynein complex"/>
    <property type="evidence" value="ECO:0007669"/>
    <property type="project" value="InterPro"/>
</dbReference>
<dbReference type="GO" id="GO:0045503">
    <property type="term" value="F:dynein light chain binding"/>
    <property type="evidence" value="ECO:0007669"/>
    <property type="project" value="TreeGrafter"/>
</dbReference>
<protein>
    <submittedName>
        <fullName evidence="10">Cytoplasmic dynein 1 intermediate chain</fullName>
    </submittedName>
</protein>
<accession>A0A9Q0MT71</accession>
<dbReference type="Pfam" id="PF11540">
    <property type="entry name" value="Dynein_IC2"/>
    <property type="match status" value="1"/>
</dbReference>
<evidence type="ECO:0000256" key="9">
    <source>
        <dbReference type="SAM" id="MobiDB-lite"/>
    </source>
</evidence>
<dbReference type="PANTHER" id="PTHR12442:SF22">
    <property type="entry name" value="CYTOPLASMIC DYNEIN 1 INTERMEDIATE CHAIN-RELATED"/>
    <property type="match status" value="1"/>
</dbReference>
<organism evidence="10 11">
    <name type="scientific">Pseudolycoriella hygida</name>
    <dbReference type="NCBI Taxonomy" id="35572"/>
    <lineage>
        <taxon>Eukaryota</taxon>
        <taxon>Metazoa</taxon>
        <taxon>Ecdysozoa</taxon>
        <taxon>Arthropoda</taxon>
        <taxon>Hexapoda</taxon>
        <taxon>Insecta</taxon>
        <taxon>Pterygota</taxon>
        <taxon>Neoptera</taxon>
        <taxon>Endopterygota</taxon>
        <taxon>Diptera</taxon>
        <taxon>Nematocera</taxon>
        <taxon>Sciaroidea</taxon>
        <taxon>Sciaridae</taxon>
        <taxon>Pseudolycoriella</taxon>
    </lineage>
</organism>
<keyword evidence="3" id="KW-0963">Cytoplasm</keyword>
<keyword evidence="5" id="KW-0677">Repeat</keyword>
<dbReference type="InterPro" id="IPR036322">
    <property type="entry name" value="WD40_repeat_dom_sf"/>
</dbReference>
<dbReference type="OrthoDB" id="4189at2759"/>
<keyword evidence="11" id="KW-1185">Reference proteome</keyword>
<dbReference type="Pfam" id="PF00400">
    <property type="entry name" value="WD40"/>
    <property type="match status" value="2"/>
</dbReference>
<comment type="subcellular location">
    <subcellularLocation>
        <location evidence="1">Cytoplasm</location>
        <location evidence="1">Cytoskeleton</location>
    </subcellularLocation>
</comment>
<evidence type="ECO:0000256" key="6">
    <source>
        <dbReference type="ARBA" id="ARBA00023212"/>
    </source>
</evidence>
<evidence type="ECO:0000256" key="7">
    <source>
        <dbReference type="PROSITE-ProRule" id="PRU00221"/>
    </source>
</evidence>
<feature type="coiled-coil region" evidence="8">
    <location>
        <begin position="269"/>
        <end position="296"/>
    </location>
</feature>
<dbReference type="InterPro" id="IPR015943">
    <property type="entry name" value="WD40/YVTN_repeat-like_dom_sf"/>
</dbReference>
<dbReference type="InterPro" id="IPR001680">
    <property type="entry name" value="WD40_rpt"/>
</dbReference>
<comment type="similarity">
    <text evidence="2">Belongs to the dynein intermediate chain family.</text>
</comment>
<evidence type="ECO:0000256" key="3">
    <source>
        <dbReference type="ARBA" id="ARBA00022490"/>
    </source>
</evidence>
<feature type="region of interest" description="Disordered" evidence="9">
    <location>
        <begin position="19"/>
        <end position="49"/>
    </location>
</feature>
<dbReference type="Gene3D" id="2.130.10.10">
    <property type="entry name" value="YVTN repeat-like/Quinoprotein amine dehydrogenase"/>
    <property type="match status" value="2"/>
</dbReference>
<evidence type="ECO:0000256" key="2">
    <source>
        <dbReference type="ARBA" id="ARBA00011059"/>
    </source>
</evidence>
<reference evidence="10" key="1">
    <citation type="submission" date="2022-07" db="EMBL/GenBank/DDBJ databases">
        <authorList>
            <person name="Trinca V."/>
            <person name="Uliana J.V.C."/>
            <person name="Torres T.T."/>
            <person name="Ward R.J."/>
            <person name="Monesi N."/>
        </authorList>
    </citation>
    <scope>NUCLEOTIDE SEQUENCE</scope>
    <source>
        <strain evidence="10">HSMRA1968</strain>
        <tissue evidence="10">Whole embryos</tissue>
    </source>
</reference>
<dbReference type="InterPro" id="IPR050687">
    <property type="entry name" value="Dynein_IC"/>
</dbReference>
<gene>
    <name evidence="10" type="primary">sw</name>
    <name evidence="10" type="ORF">Bhyg_10272</name>
</gene>
<evidence type="ECO:0000256" key="8">
    <source>
        <dbReference type="SAM" id="Coils"/>
    </source>
</evidence>
<dbReference type="SMART" id="SM00320">
    <property type="entry name" value="WD40"/>
    <property type="match status" value="6"/>
</dbReference>
<evidence type="ECO:0000313" key="11">
    <source>
        <dbReference type="Proteomes" id="UP001151699"/>
    </source>
</evidence>
<feature type="repeat" description="WD" evidence="7">
    <location>
        <begin position="550"/>
        <end position="597"/>
    </location>
</feature>
<dbReference type="PROSITE" id="PS50082">
    <property type="entry name" value="WD_REPEATS_2"/>
    <property type="match status" value="1"/>
</dbReference>
<feature type="compositionally biased region" description="Polar residues" evidence="9">
    <location>
        <begin position="80"/>
        <end position="98"/>
    </location>
</feature>
<comment type="caution">
    <text evidence="10">The sequence shown here is derived from an EMBL/GenBank/DDBJ whole genome shotgun (WGS) entry which is preliminary data.</text>
</comment>
<keyword evidence="4 7" id="KW-0853">WD repeat</keyword>
<dbReference type="GO" id="GO:0045504">
    <property type="term" value="F:dynein heavy chain binding"/>
    <property type="evidence" value="ECO:0007669"/>
    <property type="project" value="TreeGrafter"/>
</dbReference>
<evidence type="ECO:0000256" key="4">
    <source>
        <dbReference type="ARBA" id="ARBA00022574"/>
    </source>
</evidence>
<keyword evidence="8" id="KW-0175">Coiled coil</keyword>
<dbReference type="FunFam" id="2.130.10.10:FF:000781">
    <property type="entry name" value="Cytoplasmic dynein intermediate chain"/>
    <property type="match status" value="1"/>
</dbReference>
<dbReference type="InterPro" id="IPR025956">
    <property type="entry name" value="DYNC1I1/DYNC1I2"/>
</dbReference>